<feature type="domain" description="C2H2-type" evidence="3">
    <location>
        <begin position="83"/>
        <end position="111"/>
    </location>
</feature>
<dbReference type="GO" id="GO:0008270">
    <property type="term" value="F:zinc ion binding"/>
    <property type="evidence" value="ECO:0007669"/>
    <property type="project" value="UniProtKB-KW"/>
</dbReference>
<gene>
    <name evidence="4" type="ORF">EJ06DRAFT_517130</name>
</gene>
<dbReference type="PANTHER" id="PTHR21354:SF0">
    <property type="entry name" value="ZINC FINGER PROTEIN 511"/>
    <property type="match status" value="1"/>
</dbReference>
<organism evidence="4 5">
    <name type="scientific">Trichodelitschia bisporula</name>
    <dbReference type="NCBI Taxonomy" id="703511"/>
    <lineage>
        <taxon>Eukaryota</taxon>
        <taxon>Fungi</taxon>
        <taxon>Dikarya</taxon>
        <taxon>Ascomycota</taxon>
        <taxon>Pezizomycotina</taxon>
        <taxon>Dothideomycetes</taxon>
        <taxon>Dothideomycetes incertae sedis</taxon>
        <taxon>Phaeotrichales</taxon>
        <taxon>Phaeotrichaceae</taxon>
        <taxon>Trichodelitschia</taxon>
    </lineage>
</organism>
<dbReference type="InterPro" id="IPR039258">
    <property type="entry name" value="ZNF511"/>
</dbReference>
<accession>A0A6G1HIX4</accession>
<feature type="compositionally biased region" description="Basic and acidic residues" evidence="2">
    <location>
        <begin position="33"/>
        <end position="45"/>
    </location>
</feature>
<reference evidence="4" key="1">
    <citation type="journal article" date="2020" name="Stud. Mycol.">
        <title>101 Dothideomycetes genomes: a test case for predicting lifestyles and emergence of pathogens.</title>
        <authorList>
            <person name="Haridas S."/>
            <person name="Albert R."/>
            <person name="Binder M."/>
            <person name="Bloem J."/>
            <person name="Labutti K."/>
            <person name="Salamov A."/>
            <person name="Andreopoulos B."/>
            <person name="Baker S."/>
            <person name="Barry K."/>
            <person name="Bills G."/>
            <person name="Bluhm B."/>
            <person name="Cannon C."/>
            <person name="Castanera R."/>
            <person name="Culley D."/>
            <person name="Daum C."/>
            <person name="Ezra D."/>
            <person name="Gonzalez J."/>
            <person name="Henrissat B."/>
            <person name="Kuo A."/>
            <person name="Liang C."/>
            <person name="Lipzen A."/>
            <person name="Lutzoni F."/>
            <person name="Magnuson J."/>
            <person name="Mondo S."/>
            <person name="Nolan M."/>
            <person name="Ohm R."/>
            <person name="Pangilinan J."/>
            <person name="Park H.-J."/>
            <person name="Ramirez L."/>
            <person name="Alfaro M."/>
            <person name="Sun H."/>
            <person name="Tritt A."/>
            <person name="Yoshinaga Y."/>
            <person name="Zwiers L.-H."/>
            <person name="Turgeon B."/>
            <person name="Goodwin S."/>
            <person name="Spatafora J."/>
            <person name="Crous P."/>
            <person name="Grigoriev I."/>
        </authorList>
    </citation>
    <scope>NUCLEOTIDE SEQUENCE</scope>
    <source>
        <strain evidence="4">CBS 262.69</strain>
    </source>
</reference>
<evidence type="ECO:0000313" key="5">
    <source>
        <dbReference type="Proteomes" id="UP000799640"/>
    </source>
</evidence>
<feature type="compositionally biased region" description="Polar residues" evidence="2">
    <location>
        <begin position="22"/>
        <end position="31"/>
    </location>
</feature>
<protein>
    <recommendedName>
        <fullName evidence="3">C2H2-type domain-containing protein</fullName>
    </recommendedName>
</protein>
<keyword evidence="1" id="KW-0479">Metal-binding</keyword>
<evidence type="ECO:0000256" key="1">
    <source>
        <dbReference type="PROSITE-ProRule" id="PRU00042"/>
    </source>
</evidence>
<proteinExistence type="predicted"/>
<keyword evidence="1" id="KW-0863">Zinc-finger</keyword>
<keyword evidence="5" id="KW-1185">Reference proteome</keyword>
<dbReference type="OrthoDB" id="18440at2759"/>
<feature type="region of interest" description="Disordered" evidence="2">
    <location>
        <begin position="166"/>
        <end position="211"/>
    </location>
</feature>
<feature type="compositionally biased region" description="Polar residues" evidence="2">
    <location>
        <begin position="202"/>
        <end position="211"/>
    </location>
</feature>
<name>A0A6G1HIX4_9PEZI</name>
<dbReference type="PROSITE" id="PS50157">
    <property type="entry name" value="ZINC_FINGER_C2H2_2"/>
    <property type="match status" value="1"/>
</dbReference>
<keyword evidence="1" id="KW-0862">Zinc</keyword>
<dbReference type="InterPro" id="IPR013087">
    <property type="entry name" value="Znf_C2H2_type"/>
</dbReference>
<evidence type="ECO:0000256" key="2">
    <source>
        <dbReference type="SAM" id="MobiDB-lite"/>
    </source>
</evidence>
<evidence type="ECO:0000259" key="3">
    <source>
        <dbReference type="PROSITE" id="PS50157"/>
    </source>
</evidence>
<dbReference type="PROSITE" id="PS00028">
    <property type="entry name" value="ZINC_FINGER_C2H2_1"/>
    <property type="match status" value="1"/>
</dbReference>
<feature type="region of interest" description="Disordered" evidence="2">
    <location>
        <begin position="1"/>
        <end position="45"/>
    </location>
</feature>
<dbReference type="Proteomes" id="UP000799640">
    <property type="component" value="Unassembled WGS sequence"/>
</dbReference>
<dbReference type="AlphaFoldDB" id="A0A6G1HIX4"/>
<sequence length="250" mass="28403">MAKRSREDSPSSSSDLELLTAQRATSGQPSREASVEPRFKYPHLDPSSDHEQVIMRCHLPPHRPLSFTSYDDYDVHYHKFHVNRCSECQKNFPTEHYLQLHIAENHDPLNEVRRSRGEKTYGCLVEGCDRVCSTPLTRKRHMIDKHQFPKFYDFFIVMDGIDKRSSMLRPSHRRRSSASTNPTQTPLLSGHPADSTPVPLMNSDQTPVVSISKPSDIAMDDITKSMSSLKFVPPSVRFGRGGGHGGFARR</sequence>
<feature type="compositionally biased region" description="Polar residues" evidence="2">
    <location>
        <begin position="177"/>
        <end position="187"/>
    </location>
</feature>
<dbReference type="PANTHER" id="PTHR21354">
    <property type="entry name" value="ZINC FINGER PROTEIN 511"/>
    <property type="match status" value="1"/>
</dbReference>
<evidence type="ECO:0000313" key="4">
    <source>
        <dbReference type="EMBL" id="KAF2395960.1"/>
    </source>
</evidence>
<dbReference type="Gene3D" id="3.30.160.60">
    <property type="entry name" value="Classic Zinc Finger"/>
    <property type="match status" value="1"/>
</dbReference>
<dbReference type="SMART" id="SM00355">
    <property type="entry name" value="ZnF_C2H2"/>
    <property type="match status" value="2"/>
</dbReference>
<dbReference type="EMBL" id="ML996709">
    <property type="protein sequence ID" value="KAF2395960.1"/>
    <property type="molecule type" value="Genomic_DNA"/>
</dbReference>